<dbReference type="Proteomes" id="UP001056120">
    <property type="component" value="Linkage Group LG17"/>
</dbReference>
<protein>
    <submittedName>
        <fullName evidence="1">Uncharacterized protein</fullName>
    </submittedName>
</protein>
<proteinExistence type="predicted"/>
<organism evidence="1 2">
    <name type="scientific">Smallanthus sonchifolius</name>
    <dbReference type="NCBI Taxonomy" id="185202"/>
    <lineage>
        <taxon>Eukaryota</taxon>
        <taxon>Viridiplantae</taxon>
        <taxon>Streptophyta</taxon>
        <taxon>Embryophyta</taxon>
        <taxon>Tracheophyta</taxon>
        <taxon>Spermatophyta</taxon>
        <taxon>Magnoliopsida</taxon>
        <taxon>eudicotyledons</taxon>
        <taxon>Gunneridae</taxon>
        <taxon>Pentapetalae</taxon>
        <taxon>asterids</taxon>
        <taxon>campanulids</taxon>
        <taxon>Asterales</taxon>
        <taxon>Asteraceae</taxon>
        <taxon>Asteroideae</taxon>
        <taxon>Heliantheae alliance</taxon>
        <taxon>Millerieae</taxon>
        <taxon>Smallanthus</taxon>
    </lineage>
</organism>
<gene>
    <name evidence="1" type="ORF">L1987_51587</name>
</gene>
<evidence type="ECO:0000313" key="1">
    <source>
        <dbReference type="EMBL" id="KAI3761176.1"/>
    </source>
</evidence>
<sequence length="77" mass="8554">MESNVLSPPSPSFWLQWLLLHQTISLSSCELNPEQERKFATGGRTKVPLYVTGVVKVDDAKVAVHEGNIVESEKEVC</sequence>
<evidence type="ECO:0000313" key="2">
    <source>
        <dbReference type="Proteomes" id="UP001056120"/>
    </source>
</evidence>
<dbReference type="EMBL" id="CM042034">
    <property type="protein sequence ID" value="KAI3761176.1"/>
    <property type="molecule type" value="Genomic_DNA"/>
</dbReference>
<keyword evidence="2" id="KW-1185">Reference proteome</keyword>
<reference evidence="2" key="1">
    <citation type="journal article" date="2022" name="Mol. Ecol. Resour.">
        <title>The genomes of chicory, endive, great burdock and yacon provide insights into Asteraceae palaeo-polyploidization history and plant inulin production.</title>
        <authorList>
            <person name="Fan W."/>
            <person name="Wang S."/>
            <person name="Wang H."/>
            <person name="Wang A."/>
            <person name="Jiang F."/>
            <person name="Liu H."/>
            <person name="Zhao H."/>
            <person name="Xu D."/>
            <person name="Zhang Y."/>
        </authorList>
    </citation>
    <scope>NUCLEOTIDE SEQUENCE [LARGE SCALE GENOMIC DNA]</scope>
    <source>
        <strain evidence="2">cv. Yunnan</strain>
    </source>
</reference>
<name>A0ACB9ER24_9ASTR</name>
<reference evidence="1 2" key="2">
    <citation type="journal article" date="2022" name="Mol. Ecol. Resour.">
        <title>The genomes of chicory, endive, great burdock and yacon provide insights into Asteraceae paleo-polyploidization history and plant inulin production.</title>
        <authorList>
            <person name="Fan W."/>
            <person name="Wang S."/>
            <person name="Wang H."/>
            <person name="Wang A."/>
            <person name="Jiang F."/>
            <person name="Liu H."/>
            <person name="Zhao H."/>
            <person name="Xu D."/>
            <person name="Zhang Y."/>
        </authorList>
    </citation>
    <scope>NUCLEOTIDE SEQUENCE [LARGE SCALE GENOMIC DNA]</scope>
    <source>
        <strain evidence="2">cv. Yunnan</strain>
        <tissue evidence="1">Leaves</tissue>
    </source>
</reference>
<accession>A0ACB9ER24</accession>
<comment type="caution">
    <text evidence="1">The sequence shown here is derived from an EMBL/GenBank/DDBJ whole genome shotgun (WGS) entry which is preliminary data.</text>
</comment>